<dbReference type="FunFam" id="1.10.1200.10:FF:000005">
    <property type="entry name" value="Nonribosomal peptide synthetase 1"/>
    <property type="match status" value="2"/>
</dbReference>
<dbReference type="GO" id="GO:0003824">
    <property type="term" value="F:catalytic activity"/>
    <property type="evidence" value="ECO:0007669"/>
    <property type="project" value="InterPro"/>
</dbReference>
<dbReference type="Gene3D" id="3.30.559.10">
    <property type="entry name" value="Chloramphenicol acetyltransferase-like domain"/>
    <property type="match status" value="2"/>
</dbReference>
<dbReference type="InterPro" id="IPR045851">
    <property type="entry name" value="AMP-bd_C_sf"/>
</dbReference>
<feature type="domain" description="Carrier" evidence="4">
    <location>
        <begin position="1021"/>
        <end position="1096"/>
    </location>
</feature>
<dbReference type="PROSITE" id="PS00455">
    <property type="entry name" value="AMP_BINDING"/>
    <property type="match status" value="2"/>
</dbReference>
<reference evidence="5 6" key="1">
    <citation type="submission" date="2017-01" db="EMBL/GenBank/DDBJ databases">
        <authorList>
            <person name="Mah S.A."/>
            <person name="Swanson W.J."/>
            <person name="Moy G.W."/>
            <person name="Vacquier V.D."/>
        </authorList>
    </citation>
    <scope>NUCLEOTIDE SEQUENCE [LARGE SCALE GENOMIC DNA]</scope>
    <source>
        <strain evidence="5 6">DSM 18014</strain>
    </source>
</reference>
<dbReference type="PANTHER" id="PTHR45527:SF1">
    <property type="entry name" value="FATTY ACID SYNTHASE"/>
    <property type="match status" value="1"/>
</dbReference>
<evidence type="ECO:0000313" key="6">
    <source>
        <dbReference type="Proteomes" id="UP000185781"/>
    </source>
</evidence>
<evidence type="ECO:0000313" key="5">
    <source>
        <dbReference type="EMBL" id="SIT15365.1"/>
    </source>
</evidence>
<dbReference type="EMBL" id="FTOV01000008">
    <property type="protein sequence ID" value="SIT15365.1"/>
    <property type="molecule type" value="Genomic_DNA"/>
</dbReference>
<dbReference type="NCBIfam" id="TIGR01733">
    <property type="entry name" value="AA-adenyl-dom"/>
    <property type="match status" value="2"/>
</dbReference>
<dbReference type="InterPro" id="IPR001242">
    <property type="entry name" value="Condensation_dom"/>
</dbReference>
<dbReference type="PROSITE" id="PS00012">
    <property type="entry name" value="PHOSPHOPANTETHEINE"/>
    <property type="match status" value="2"/>
</dbReference>
<evidence type="ECO:0000256" key="3">
    <source>
        <dbReference type="ARBA" id="ARBA00022553"/>
    </source>
</evidence>
<dbReference type="NCBIfam" id="NF003417">
    <property type="entry name" value="PRK04813.1"/>
    <property type="match status" value="2"/>
</dbReference>
<dbReference type="InterPro" id="IPR010071">
    <property type="entry name" value="AA_adenyl_dom"/>
</dbReference>
<dbReference type="InterPro" id="IPR006162">
    <property type="entry name" value="Ppantetheine_attach_site"/>
</dbReference>
<keyword evidence="2" id="KW-0596">Phosphopantetheine</keyword>
<dbReference type="GO" id="GO:0005829">
    <property type="term" value="C:cytosol"/>
    <property type="evidence" value="ECO:0007669"/>
    <property type="project" value="TreeGrafter"/>
</dbReference>
<dbReference type="InterPro" id="IPR009081">
    <property type="entry name" value="PP-bd_ACP"/>
</dbReference>
<dbReference type="Pfam" id="PF00501">
    <property type="entry name" value="AMP-binding"/>
    <property type="match status" value="2"/>
</dbReference>
<dbReference type="InterPro" id="IPR000873">
    <property type="entry name" value="AMP-dep_synth/lig_dom"/>
</dbReference>
<dbReference type="Gene3D" id="3.30.300.30">
    <property type="match status" value="2"/>
</dbReference>
<dbReference type="GO" id="GO:0044550">
    <property type="term" value="P:secondary metabolite biosynthetic process"/>
    <property type="evidence" value="ECO:0007669"/>
    <property type="project" value="TreeGrafter"/>
</dbReference>
<dbReference type="OrthoDB" id="9778690at2"/>
<evidence type="ECO:0000259" key="4">
    <source>
        <dbReference type="PROSITE" id="PS50075"/>
    </source>
</evidence>
<dbReference type="RefSeq" id="WP_076394147.1">
    <property type="nucleotide sequence ID" value="NZ_FTOV01000008.1"/>
</dbReference>
<dbReference type="InterPro" id="IPR020845">
    <property type="entry name" value="AMP-binding_CS"/>
</dbReference>
<dbReference type="FunFam" id="3.40.50.12780:FF:000012">
    <property type="entry name" value="Non-ribosomal peptide synthetase"/>
    <property type="match status" value="1"/>
</dbReference>
<protein>
    <submittedName>
        <fullName evidence="5">Fengycin family lipopeptide synthetase D</fullName>
    </submittedName>
</protein>
<sequence>MLNLLEELKVKNIQLSVKDNNLVIDTTEDIEESLIKRIRIHKEEIISYILKYNSNSITKHTSTKEDHPVSDAQKRLWLQSLTEEGSKAYHINHPIEFPLTYNPEVIRLAVLQLIKNFEIFRTVFNLNDQGEIRQIVLEENNIGFDVEIIDLKGESDGIKVIEMTVQNLNSLAFDLSKGPLLRAKIYELKDKTVVYFIFHHIIIDGVSLNLVKQNILNYYQALSHSEDINSPKLQYLDYTYWKIAGIKNGNYIASQRYWVDLLSKKIPAIDLPSYTKRPSIKTFNSYSLKTVISSDLTQKLDAFAKQNMGTLNVILLSAINVLLNKYTSENDITLGTFTSGRNHPSLNEMPGLFVNTIVLNSVLDSEKDTLVDIFRKVKESFTKAFTHQDYPFDLLIENLQLPQDTSRNPLFDITVVFQDFVDNESNIAQSDEIEEIGFTQRAFDINFEFINKGSFLEMVTTLNVDIYDKETIISFINHFKQVLHQFVSTSDTPLKSLDYIDAHEMAILDSFNCTEVTYPSGETIISLFEKQVLRTPDQTAVIYEDISLSYSELNARSNQLAHYLREKYSIQGDDLISIQVPRSESMLVAILGILKSGGAYVPIAIDYPQERIDFILNDTQAKANIDESFLLEFESLKETYSTENVNSNIRPDHLAYIIYTSGTTGNPKGVMIEHSSLINRLIWMQSRYPITDGDVLIQKTSYTFDVSVWELLWGCIYGAALSFPKQGDEKDPSLISDAIEKDNVSVIHFVPSMFTAFLNHIDTTHEEKQKLMSLKTVFTSGEALSVYHKELFYRLFPENVSLVNLYGPTEACIDVTYYDCIKNIKNAVIPIGKPISNTQMYVLDGSHQIVPIGITGELYISGDGLARGYLKREDLTKERFIDNPFVEGTKMYRTGDLGRWLPDGNIEYLGRTDHQVKIRGHRIELSEIDNQVLSYSESIKAVVTEVKEHEGDKSLIVYYVCDSVIDKQDLSHYLETKLPQYMLPSFYVVLENIPLTSNGKIDRKNLPEVSSKDLIRNEYIAPRNEAERQLKEIWEEILGVENIGVTDNFFELGGHSLILIRIINKIKTTFNKTISIKDFMENPRIDLVVQKILGDANFENFEPIEKVEEAKYYPITAAQYRFWVIQQNHEASATYNVSEAYKLKGALEASKLEDSFKFLVDRYEILRTIFININGTVFQQVLPFDKIDFKIESIDLSSSPNKDQELTELLNTKKINFKLDEFPLFKIYLIKVDNDEYILWFNTHHIICDGWSSNLFASEIIKTYNYLVRNESPNLPDLKIQYKDYANWVNKKNVEENRDFWINALSDDIKRVELPFSGKRKKYQTFNGDKCKFVIHDENVKKVKRFLQGNNISLFTYLVACTKVLLNKYTHQNDVIIGTTFSGRDHSDLENQLGLFLNTIPLRSNIDNNDSFSTFLAKEKKNIIDAFSNGNYPFDQMLNDINYQKDISKSALYDVSVVLNNHNNMVLFDGPKEMDDLVIESHPLAYDISKNDIEFNFSEGDHELLGIATYNTDLYDREAVEKFVAHLKNMIEHLIDSPDEPLSEFNYLSSAEEELLLKDFNNTFVQYPDNQSVVSLFEDQVGLTPEDIAVVYEDLGLSYAELNEKASSLAVQLQSAYGIKKGDQVGVMLNRGENQIISILGILKLGAVYVPVDANLPESRKAVMTSGLSLLITESYYFFDLDFYSGESFSIDLEFTEEDASGFQSVVLEKDDIAYIIYTSGSTGEPKGVLNTHGGILNTMLYQKEFFEVSLYENVAQFASFSFDASISEIFMTLLSGKSLHILSDSTRKDAYAFEEYVNSHSIDLVTLPPAFFSLLNIDKLQNLKGLITAGESAVMGKTKEYLKYGTFYNAYGPTESSICATVYKLEKGSALEFTTIPIGQPIANTQIYILDEYGHLVPVGVSGEMYISGAGLAEGYLNREDLTEEKFVDNPFLPGTKMYRTGDLGRWLMDGNIEYLGRIDHQVKIRGHRIELGEIDSQVLSFSDSIKGVVTEVKEHEEDKSLVVYYVSNTPIDKQDLSRYLERKLPQYMLPSFYVELDNIPLTSNGKIDRKNLPEVSTSDLIKNEYVAPANESEEQLKEIWQEILRIENIGVMDNFFELGGNSMNAIRIIGEIQKRMKKSVTINVFLEKPTIKELAEVMKEVENKEENTFRTII</sequence>
<dbReference type="Gene3D" id="1.10.1200.10">
    <property type="entry name" value="ACP-like"/>
    <property type="match status" value="2"/>
</dbReference>
<dbReference type="GO" id="GO:0031177">
    <property type="term" value="F:phosphopantetheine binding"/>
    <property type="evidence" value="ECO:0007669"/>
    <property type="project" value="TreeGrafter"/>
</dbReference>
<dbReference type="FunFam" id="3.40.50.980:FF:000001">
    <property type="entry name" value="Non-ribosomal peptide synthetase"/>
    <property type="match status" value="1"/>
</dbReference>
<dbReference type="Gene3D" id="2.30.38.10">
    <property type="entry name" value="Luciferase, Domain 3"/>
    <property type="match status" value="2"/>
</dbReference>
<dbReference type="Gene3D" id="3.40.50.980">
    <property type="match status" value="4"/>
</dbReference>
<dbReference type="SUPFAM" id="SSF52777">
    <property type="entry name" value="CoA-dependent acyltransferases"/>
    <property type="match status" value="4"/>
</dbReference>
<name>A0A1N7PXT7_9FLAO</name>
<dbReference type="GO" id="GO:0043041">
    <property type="term" value="P:amino acid activation for nonribosomal peptide biosynthetic process"/>
    <property type="evidence" value="ECO:0007669"/>
    <property type="project" value="TreeGrafter"/>
</dbReference>
<dbReference type="Pfam" id="PF00668">
    <property type="entry name" value="Condensation"/>
    <property type="match status" value="2"/>
</dbReference>
<dbReference type="PANTHER" id="PTHR45527">
    <property type="entry name" value="NONRIBOSOMAL PEPTIDE SYNTHETASE"/>
    <property type="match status" value="1"/>
</dbReference>
<proteinExistence type="predicted"/>
<dbReference type="Gene3D" id="3.30.559.30">
    <property type="entry name" value="Nonribosomal peptide synthetase, condensation domain"/>
    <property type="match status" value="2"/>
</dbReference>
<dbReference type="CDD" id="cd05930">
    <property type="entry name" value="A_NRPS"/>
    <property type="match status" value="2"/>
</dbReference>
<accession>A0A1N7PXT7</accession>
<dbReference type="STRING" id="373672.SAMN05421785_1084"/>
<evidence type="ECO:0000256" key="2">
    <source>
        <dbReference type="ARBA" id="ARBA00022450"/>
    </source>
</evidence>
<dbReference type="InterPro" id="IPR023213">
    <property type="entry name" value="CAT-like_dom_sf"/>
</dbReference>
<comment type="cofactor">
    <cofactor evidence="1">
        <name>pantetheine 4'-phosphate</name>
        <dbReference type="ChEBI" id="CHEBI:47942"/>
    </cofactor>
</comment>
<keyword evidence="3" id="KW-0597">Phosphoprotein</keyword>
<dbReference type="Proteomes" id="UP000185781">
    <property type="component" value="Unassembled WGS sequence"/>
</dbReference>
<dbReference type="PROSITE" id="PS50075">
    <property type="entry name" value="CARRIER"/>
    <property type="match status" value="2"/>
</dbReference>
<dbReference type="InterPro" id="IPR036736">
    <property type="entry name" value="ACP-like_sf"/>
</dbReference>
<feature type="domain" description="Carrier" evidence="4">
    <location>
        <begin position="2069"/>
        <end position="2144"/>
    </location>
</feature>
<dbReference type="FunFam" id="2.30.38.10:FF:000001">
    <property type="entry name" value="Non-ribosomal peptide synthetase PvdI"/>
    <property type="match status" value="2"/>
</dbReference>
<dbReference type="SUPFAM" id="SSF56801">
    <property type="entry name" value="Acetyl-CoA synthetase-like"/>
    <property type="match status" value="2"/>
</dbReference>
<dbReference type="Pfam" id="PF00550">
    <property type="entry name" value="PP-binding"/>
    <property type="match status" value="2"/>
</dbReference>
<organism evidence="5 6">
    <name type="scientific">Chryseobacterium gambrini</name>
    <dbReference type="NCBI Taxonomy" id="373672"/>
    <lineage>
        <taxon>Bacteria</taxon>
        <taxon>Pseudomonadati</taxon>
        <taxon>Bacteroidota</taxon>
        <taxon>Flavobacteriia</taxon>
        <taxon>Flavobacteriales</taxon>
        <taxon>Weeksellaceae</taxon>
        <taxon>Chryseobacterium group</taxon>
        <taxon>Chryseobacterium</taxon>
    </lineage>
</organism>
<gene>
    <name evidence="5" type="ORF">SAMN05421785_1084</name>
</gene>
<dbReference type="SUPFAM" id="SSF47336">
    <property type="entry name" value="ACP-like"/>
    <property type="match status" value="2"/>
</dbReference>
<dbReference type="CDD" id="cd19531">
    <property type="entry name" value="LCL_NRPS-like"/>
    <property type="match status" value="1"/>
</dbReference>
<evidence type="ECO:0000256" key="1">
    <source>
        <dbReference type="ARBA" id="ARBA00001957"/>
    </source>
</evidence>